<sequence>MSRAEERKAAGTGAPEPAGTGAPDAADSRVPGVGVGPRVAEAAESRAAEAGESRAAEAGVGSHAAEAGESRVPEAGVGSRARGAADSRVPGVRVGPRVAEAAESRVAEAGESRAAEAARTGLRGGARTGGRDMYGTGERDAYGTGGRGAYGTGASGGERGGMRRPSPLWALALFRSELTTTLRRWRTRALLGVLALIPILIGVAVKIETRDGGNLGGGHAGDGQGPAFFSQITNNGIFLVFASLAATLPVFLPMVIGVIAGEAIAGEAGAGTLRYLLVAPAGRTRLLLAKFTTTMAFCLISTLIVALSGLVTGALLFPLGDVTLISGITVPFEEALLRALGVAAVVALSLVGIATAGLFISTLTNSGIAAMATTVGLVVTVQILDTIPQLHAIHPYLFPHYWLSFADLLREPVYWDQLIKNMGLQGLYVAVFGSAAWARFTAKDITA</sequence>
<reference evidence="3" key="1">
    <citation type="submission" date="2024-05" db="EMBL/GenBank/DDBJ databases">
        <title>Whole genome shotgun sequence of Streptomyces hygroscopicus NBRC 113678.</title>
        <authorList>
            <person name="Komaki H."/>
            <person name="Tamura T."/>
        </authorList>
    </citation>
    <scope>NUCLEOTIDE SEQUENCE</scope>
    <source>
        <strain evidence="3">N11-34</strain>
    </source>
</reference>
<comment type="caution">
    <text evidence="3">The sequence shown here is derived from an EMBL/GenBank/DDBJ whole genome shotgun (WGS) entry which is preliminary data.</text>
</comment>
<feature type="transmembrane region" description="Helical" evidence="2">
    <location>
        <begin position="339"/>
        <end position="360"/>
    </location>
</feature>
<feature type="region of interest" description="Disordered" evidence="1">
    <location>
        <begin position="1"/>
        <end position="91"/>
    </location>
</feature>
<feature type="compositionally biased region" description="Basic and acidic residues" evidence="1">
    <location>
        <begin position="41"/>
        <end position="55"/>
    </location>
</feature>
<accession>A0ABQ3U4E3</accession>
<dbReference type="EMBL" id="BNEK01000005">
    <property type="protein sequence ID" value="GHJ30478.1"/>
    <property type="molecule type" value="Genomic_DNA"/>
</dbReference>
<feature type="transmembrane region" description="Helical" evidence="2">
    <location>
        <begin position="237"/>
        <end position="265"/>
    </location>
</feature>
<protein>
    <recommendedName>
        <fullName evidence="5">ABC transporter permease</fullName>
    </recommendedName>
</protein>
<name>A0ABQ3U4E3_STRHY</name>
<evidence type="ECO:0000256" key="2">
    <source>
        <dbReference type="SAM" id="Phobius"/>
    </source>
</evidence>
<keyword evidence="2" id="KW-1133">Transmembrane helix</keyword>
<feature type="compositionally biased region" description="Basic and acidic residues" evidence="1">
    <location>
        <begin position="105"/>
        <end position="116"/>
    </location>
</feature>
<keyword evidence="4" id="KW-1185">Reference proteome</keyword>
<feature type="region of interest" description="Disordered" evidence="1">
    <location>
        <begin position="105"/>
        <end position="161"/>
    </location>
</feature>
<dbReference type="Proteomes" id="UP001054854">
    <property type="component" value="Unassembled WGS sequence"/>
</dbReference>
<feature type="transmembrane region" description="Helical" evidence="2">
    <location>
        <begin position="189"/>
        <end position="207"/>
    </location>
</feature>
<gene>
    <name evidence="3" type="ORF">TPA0910_49110</name>
</gene>
<dbReference type="Pfam" id="PF12679">
    <property type="entry name" value="ABC2_membrane_2"/>
    <property type="match status" value="1"/>
</dbReference>
<keyword evidence="2" id="KW-0472">Membrane</keyword>
<evidence type="ECO:0000313" key="3">
    <source>
        <dbReference type="EMBL" id="GHJ30478.1"/>
    </source>
</evidence>
<feature type="compositionally biased region" description="Gly residues" evidence="1">
    <location>
        <begin position="143"/>
        <end position="159"/>
    </location>
</feature>
<organism evidence="3 4">
    <name type="scientific">Streptomyces hygroscopicus</name>
    <dbReference type="NCBI Taxonomy" id="1912"/>
    <lineage>
        <taxon>Bacteria</taxon>
        <taxon>Bacillati</taxon>
        <taxon>Actinomycetota</taxon>
        <taxon>Actinomycetes</taxon>
        <taxon>Kitasatosporales</taxon>
        <taxon>Streptomycetaceae</taxon>
        <taxon>Streptomyces</taxon>
        <taxon>Streptomyces violaceusniger group</taxon>
    </lineage>
</organism>
<evidence type="ECO:0008006" key="5">
    <source>
        <dbReference type="Google" id="ProtNLM"/>
    </source>
</evidence>
<keyword evidence="2" id="KW-0812">Transmembrane</keyword>
<dbReference type="PANTHER" id="PTHR37305:SF1">
    <property type="entry name" value="MEMBRANE PROTEIN"/>
    <property type="match status" value="1"/>
</dbReference>
<feature type="compositionally biased region" description="Low complexity" evidence="1">
    <location>
        <begin position="10"/>
        <end position="40"/>
    </location>
</feature>
<proteinExistence type="predicted"/>
<evidence type="ECO:0000313" key="4">
    <source>
        <dbReference type="Proteomes" id="UP001054854"/>
    </source>
</evidence>
<dbReference type="PANTHER" id="PTHR37305">
    <property type="entry name" value="INTEGRAL MEMBRANE PROTEIN-RELATED"/>
    <property type="match status" value="1"/>
</dbReference>
<evidence type="ECO:0000256" key="1">
    <source>
        <dbReference type="SAM" id="MobiDB-lite"/>
    </source>
</evidence>